<evidence type="ECO:0000259" key="5">
    <source>
        <dbReference type="PROSITE" id="PS51077"/>
    </source>
</evidence>
<keyword evidence="8" id="KW-1185">Reference proteome</keyword>
<evidence type="ECO:0000259" key="6">
    <source>
        <dbReference type="PROSITE" id="PS51078"/>
    </source>
</evidence>
<feature type="domain" description="HTH iclR-type" evidence="5">
    <location>
        <begin position="33"/>
        <end position="93"/>
    </location>
</feature>
<dbReference type="PROSITE" id="PS51077">
    <property type="entry name" value="HTH_ICLR"/>
    <property type="match status" value="1"/>
</dbReference>
<protein>
    <submittedName>
        <fullName evidence="7">IclR family transcriptional regulator</fullName>
    </submittedName>
</protein>
<keyword evidence="1" id="KW-0805">Transcription regulation</keyword>
<organism evidence="7 8">
    <name type="scientific">Streptomyces gelaticus</name>
    <dbReference type="NCBI Taxonomy" id="285446"/>
    <lineage>
        <taxon>Bacteria</taxon>
        <taxon>Bacillati</taxon>
        <taxon>Actinomycetota</taxon>
        <taxon>Actinomycetes</taxon>
        <taxon>Kitasatosporales</taxon>
        <taxon>Streptomycetaceae</taxon>
        <taxon>Streptomyces</taxon>
    </lineage>
</organism>
<evidence type="ECO:0000313" key="7">
    <source>
        <dbReference type="EMBL" id="GGV76217.1"/>
    </source>
</evidence>
<dbReference type="Pfam" id="PF01614">
    <property type="entry name" value="IclR_C"/>
    <property type="match status" value="1"/>
</dbReference>
<dbReference type="InterPro" id="IPR014757">
    <property type="entry name" value="Tscrpt_reg_IclR_C"/>
</dbReference>
<dbReference type="InterPro" id="IPR005471">
    <property type="entry name" value="Tscrpt_reg_IclR_N"/>
</dbReference>
<feature type="region of interest" description="Disordered" evidence="4">
    <location>
        <begin position="1"/>
        <end position="32"/>
    </location>
</feature>
<dbReference type="Gene3D" id="3.30.450.40">
    <property type="match status" value="1"/>
</dbReference>
<feature type="compositionally biased region" description="Low complexity" evidence="4">
    <location>
        <begin position="13"/>
        <end position="27"/>
    </location>
</feature>
<dbReference type="SUPFAM" id="SSF46785">
    <property type="entry name" value="Winged helix' DNA-binding domain"/>
    <property type="match status" value="1"/>
</dbReference>
<dbReference type="EMBL" id="BMTF01000002">
    <property type="protein sequence ID" value="GGV76217.1"/>
    <property type="molecule type" value="Genomic_DNA"/>
</dbReference>
<dbReference type="SMART" id="SM00346">
    <property type="entry name" value="HTH_ICLR"/>
    <property type="match status" value="1"/>
</dbReference>
<dbReference type="PANTHER" id="PTHR30136">
    <property type="entry name" value="HELIX-TURN-HELIX TRANSCRIPTIONAL REGULATOR, ICLR FAMILY"/>
    <property type="match status" value="1"/>
</dbReference>
<dbReference type="InterPro" id="IPR036390">
    <property type="entry name" value="WH_DNA-bd_sf"/>
</dbReference>
<dbReference type="PROSITE" id="PS51078">
    <property type="entry name" value="ICLR_ED"/>
    <property type="match status" value="1"/>
</dbReference>
<dbReference type="Pfam" id="PF09339">
    <property type="entry name" value="HTH_IclR"/>
    <property type="match status" value="1"/>
</dbReference>
<keyword evidence="3" id="KW-0804">Transcription</keyword>
<comment type="caution">
    <text evidence="7">The sequence shown here is derived from an EMBL/GenBank/DDBJ whole genome shotgun (WGS) entry which is preliminary data.</text>
</comment>
<feature type="domain" description="IclR-ED" evidence="6">
    <location>
        <begin position="94"/>
        <end position="278"/>
    </location>
</feature>
<evidence type="ECO:0000256" key="1">
    <source>
        <dbReference type="ARBA" id="ARBA00023015"/>
    </source>
</evidence>
<dbReference type="Proteomes" id="UP000660675">
    <property type="component" value="Unassembled WGS sequence"/>
</dbReference>
<dbReference type="InterPro" id="IPR036388">
    <property type="entry name" value="WH-like_DNA-bd_sf"/>
</dbReference>
<evidence type="ECO:0000256" key="4">
    <source>
        <dbReference type="SAM" id="MobiDB-lite"/>
    </source>
</evidence>
<keyword evidence="2" id="KW-0238">DNA-binding</keyword>
<evidence type="ECO:0000313" key="8">
    <source>
        <dbReference type="Proteomes" id="UP000660675"/>
    </source>
</evidence>
<dbReference type="InterPro" id="IPR050707">
    <property type="entry name" value="HTH_MetabolicPath_Reg"/>
</dbReference>
<dbReference type="PANTHER" id="PTHR30136:SF35">
    <property type="entry name" value="HTH-TYPE TRANSCRIPTIONAL REGULATOR RV1719"/>
    <property type="match status" value="1"/>
</dbReference>
<evidence type="ECO:0000256" key="3">
    <source>
        <dbReference type="ARBA" id="ARBA00023163"/>
    </source>
</evidence>
<dbReference type="SUPFAM" id="SSF55781">
    <property type="entry name" value="GAF domain-like"/>
    <property type="match status" value="1"/>
</dbReference>
<dbReference type="InterPro" id="IPR029016">
    <property type="entry name" value="GAF-like_dom_sf"/>
</dbReference>
<accession>A0ABQ2VSG5</accession>
<name>A0ABQ2VSG5_9ACTN</name>
<sequence length="293" mass="31737">MVAQECAEANMLDRTPTTDGTGPTGSDTSREQQTAVDKALTLLMSLAQEDREVGVSELARRTSLTKSTAFRLLGILQRNDVVERVGSSYRLGPQLFDIGRRVYGPTPLMLQERLLPFLTELYVLTQETVHLAVLHRTDVMYVNKLHGHRRARTPTRIGSRMPASCTAVGKALLAFDHDAAEQAIAGGLPAPMENSVTDPEDFRAELARIRQEGIAYDREEILPGVSCVAVPVMGAGGRPVAAVSVSGATGRLDPARIAPELRRIAFEAARELGATTRLRARREPATSQQTAAA</sequence>
<dbReference type="Gene3D" id="1.10.10.10">
    <property type="entry name" value="Winged helix-like DNA-binding domain superfamily/Winged helix DNA-binding domain"/>
    <property type="match status" value="1"/>
</dbReference>
<evidence type="ECO:0000256" key="2">
    <source>
        <dbReference type="ARBA" id="ARBA00023125"/>
    </source>
</evidence>
<reference evidence="8" key="1">
    <citation type="journal article" date="2019" name="Int. J. Syst. Evol. Microbiol.">
        <title>The Global Catalogue of Microorganisms (GCM) 10K type strain sequencing project: providing services to taxonomists for standard genome sequencing and annotation.</title>
        <authorList>
            <consortium name="The Broad Institute Genomics Platform"/>
            <consortium name="The Broad Institute Genome Sequencing Center for Infectious Disease"/>
            <person name="Wu L."/>
            <person name="Ma J."/>
        </authorList>
    </citation>
    <scope>NUCLEOTIDE SEQUENCE [LARGE SCALE GENOMIC DNA]</scope>
    <source>
        <strain evidence="8">JCM 4376</strain>
    </source>
</reference>
<proteinExistence type="predicted"/>
<gene>
    <name evidence="7" type="ORF">GCM10015535_07650</name>
</gene>